<keyword evidence="7 11" id="KW-1133">Transmembrane helix</keyword>
<feature type="transmembrane region" description="Helical" evidence="11">
    <location>
        <begin position="176"/>
        <end position="197"/>
    </location>
</feature>
<dbReference type="SUPFAM" id="SSF81336">
    <property type="entry name" value="F1F0 ATP synthase subunit A"/>
    <property type="match status" value="1"/>
</dbReference>
<evidence type="ECO:0000313" key="14">
    <source>
        <dbReference type="Proteomes" id="UP000177328"/>
    </source>
</evidence>
<evidence type="ECO:0000256" key="6">
    <source>
        <dbReference type="ARBA" id="ARBA00022781"/>
    </source>
</evidence>
<reference evidence="13 14" key="1">
    <citation type="journal article" date="2016" name="Nat. Commun.">
        <title>Thousands of microbial genomes shed light on interconnected biogeochemical processes in an aquifer system.</title>
        <authorList>
            <person name="Anantharaman K."/>
            <person name="Brown C.T."/>
            <person name="Hug L.A."/>
            <person name="Sharon I."/>
            <person name="Castelle C.J."/>
            <person name="Probst A.J."/>
            <person name="Thomas B.C."/>
            <person name="Singh A."/>
            <person name="Wilkins M.J."/>
            <person name="Karaoz U."/>
            <person name="Brodie E.L."/>
            <person name="Williams K.H."/>
            <person name="Hubbard S.S."/>
            <person name="Banfield J.F."/>
        </authorList>
    </citation>
    <scope>NUCLEOTIDE SEQUENCE [LARGE SCALE GENOMIC DNA]</scope>
</reference>
<dbReference type="GO" id="GO:0042777">
    <property type="term" value="P:proton motive force-driven plasma membrane ATP synthesis"/>
    <property type="evidence" value="ECO:0007669"/>
    <property type="project" value="TreeGrafter"/>
</dbReference>
<dbReference type="Pfam" id="PF00119">
    <property type="entry name" value="ATP-synt_A"/>
    <property type="match status" value="1"/>
</dbReference>
<keyword evidence="10 11" id="KW-0066">ATP synthesis</keyword>
<dbReference type="Proteomes" id="UP000177328">
    <property type="component" value="Unassembled WGS sequence"/>
</dbReference>
<dbReference type="EMBL" id="MFDD01000015">
    <property type="protein sequence ID" value="OGE39734.1"/>
    <property type="molecule type" value="Genomic_DNA"/>
</dbReference>
<dbReference type="PROSITE" id="PS00449">
    <property type="entry name" value="ATPASE_A"/>
    <property type="match status" value="1"/>
</dbReference>
<evidence type="ECO:0000256" key="9">
    <source>
        <dbReference type="ARBA" id="ARBA00023136"/>
    </source>
</evidence>
<dbReference type="InterPro" id="IPR000568">
    <property type="entry name" value="ATP_synth_F0_asu"/>
</dbReference>
<feature type="transmembrane region" description="Helical" evidence="11">
    <location>
        <begin position="203"/>
        <end position="220"/>
    </location>
</feature>
<dbReference type="InterPro" id="IPR023011">
    <property type="entry name" value="ATP_synth_F0_asu_AS"/>
</dbReference>
<accession>A0A1F5KFV9</accession>
<comment type="subcellular location">
    <subcellularLocation>
        <location evidence="11 12">Cell membrane</location>
        <topology evidence="11 12">Multi-pass membrane protein</topology>
    </subcellularLocation>
    <subcellularLocation>
        <location evidence="1">Membrane</location>
        <topology evidence="1">Multi-pass membrane protein</topology>
    </subcellularLocation>
</comment>
<evidence type="ECO:0000256" key="2">
    <source>
        <dbReference type="ARBA" id="ARBA00006810"/>
    </source>
</evidence>
<dbReference type="AlphaFoldDB" id="A0A1F5KFV9"/>
<gene>
    <name evidence="11" type="primary">atpB</name>
    <name evidence="13" type="ORF">A3D25_03330</name>
</gene>
<feature type="transmembrane region" description="Helical" evidence="11">
    <location>
        <begin position="232"/>
        <end position="253"/>
    </location>
</feature>
<dbReference type="CDD" id="cd00310">
    <property type="entry name" value="ATP-synt_Fo_a_6"/>
    <property type="match status" value="1"/>
</dbReference>
<feature type="transmembrane region" description="Helical" evidence="11">
    <location>
        <begin position="21"/>
        <end position="41"/>
    </location>
</feature>
<sequence>MEHISLAAEKIGQVGFLPITNTLIVSWIIVIVLAVLGYMAGKNVHMVPSGLQNLFESILEPLWDMTREMAHARARTFFPIIATFFLYILLANWFGLFPGFGTIGFWETKKVEPKAISQEQLATGQPGAESKEAGTSAQQNLAGSAVTQTSIAEAPHTERTFVPFFRSLNADLNMTLGLALASVVITHILALRFLGFWGYISKWISLNPIMLFVGLLELVSEGTKVLSLSLRLFGNIFAGEVVLSTISNLLAFIAPLPFYFLEIIVGVVQAAVFMLLTLVFMTLLSEKHVGAEEH</sequence>
<dbReference type="InterPro" id="IPR035908">
    <property type="entry name" value="F0_ATP_A_sf"/>
</dbReference>
<evidence type="ECO:0000256" key="8">
    <source>
        <dbReference type="ARBA" id="ARBA00023065"/>
    </source>
</evidence>
<protein>
    <recommendedName>
        <fullName evidence="11 12">ATP synthase subunit a</fullName>
    </recommendedName>
    <alternativeName>
        <fullName evidence="11">ATP synthase F0 sector subunit a</fullName>
    </alternativeName>
    <alternativeName>
        <fullName evidence="11">F-ATPase subunit 6</fullName>
    </alternativeName>
</protein>
<proteinExistence type="inferred from homology"/>
<keyword evidence="6 11" id="KW-0375">Hydrogen ion transport</keyword>
<feature type="transmembrane region" description="Helical" evidence="11">
    <location>
        <begin position="259"/>
        <end position="284"/>
    </location>
</feature>
<keyword evidence="5 11" id="KW-0812">Transmembrane</keyword>
<evidence type="ECO:0000256" key="1">
    <source>
        <dbReference type="ARBA" id="ARBA00004141"/>
    </source>
</evidence>
<name>A0A1F5KFV9_9BACT</name>
<comment type="caution">
    <text evidence="13">The sequence shown here is derived from an EMBL/GenBank/DDBJ whole genome shotgun (WGS) entry which is preliminary data.</text>
</comment>
<dbReference type="GO" id="GO:0046933">
    <property type="term" value="F:proton-transporting ATP synthase activity, rotational mechanism"/>
    <property type="evidence" value="ECO:0007669"/>
    <property type="project" value="UniProtKB-UniRule"/>
</dbReference>
<evidence type="ECO:0000256" key="5">
    <source>
        <dbReference type="ARBA" id="ARBA00022692"/>
    </source>
</evidence>
<keyword evidence="4 11" id="KW-0138">CF(0)</keyword>
<dbReference type="InterPro" id="IPR045082">
    <property type="entry name" value="ATP_syn_F0_a_bact/chloroplast"/>
</dbReference>
<evidence type="ECO:0000256" key="3">
    <source>
        <dbReference type="ARBA" id="ARBA00022448"/>
    </source>
</evidence>
<comment type="similarity">
    <text evidence="2 11 12">Belongs to the ATPase A chain family.</text>
</comment>
<keyword evidence="8 11" id="KW-0406">Ion transport</keyword>
<feature type="transmembrane region" description="Helical" evidence="11">
    <location>
        <begin position="77"/>
        <end position="100"/>
    </location>
</feature>
<organism evidence="13 14">
    <name type="scientific">Candidatus Daviesbacteria bacterium RIFCSPHIGHO2_02_FULL_43_12</name>
    <dbReference type="NCBI Taxonomy" id="1797776"/>
    <lineage>
        <taxon>Bacteria</taxon>
        <taxon>Candidatus Daviesiibacteriota</taxon>
    </lineage>
</organism>
<keyword evidence="11" id="KW-1003">Cell membrane</keyword>
<dbReference type="NCBIfam" id="TIGR01131">
    <property type="entry name" value="ATP_synt_6_or_A"/>
    <property type="match status" value="1"/>
</dbReference>
<keyword evidence="3 11" id="KW-0813">Transport</keyword>
<dbReference type="PANTHER" id="PTHR42823">
    <property type="entry name" value="ATP SYNTHASE SUBUNIT A, CHLOROPLASTIC"/>
    <property type="match status" value="1"/>
</dbReference>
<dbReference type="HAMAP" id="MF_01393">
    <property type="entry name" value="ATP_synth_a_bact"/>
    <property type="match status" value="1"/>
</dbReference>
<evidence type="ECO:0000256" key="10">
    <source>
        <dbReference type="ARBA" id="ARBA00023310"/>
    </source>
</evidence>
<evidence type="ECO:0000313" key="13">
    <source>
        <dbReference type="EMBL" id="OGE39734.1"/>
    </source>
</evidence>
<dbReference type="GO" id="GO:0005886">
    <property type="term" value="C:plasma membrane"/>
    <property type="evidence" value="ECO:0007669"/>
    <property type="project" value="UniProtKB-SubCell"/>
</dbReference>
<dbReference type="Gene3D" id="1.20.120.220">
    <property type="entry name" value="ATP synthase, F0 complex, subunit A"/>
    <property type="match status" value="1"/>
</dbReference>
<comment type="function">
    <text evidence="11 12">Key component of the proton channel; it plays a direct role in the translocation of protons across the membrane.</text>
</comment>
<dbReference type="GO" id="GO:0045259">
    <property type="term" value="C:proton-transporting ATP synthase complex"/>
    <property type="evidence" value="ECO:0007669"/>
    <property type="project" value="UniProtKB-KW"/>
</dbReference>
<dbReference type="PANTHER" id="PTHR42823:SF3">
    <property type="entry name" value="ATP SYNTHASE SUBUNIT A, CHLOROPLASTIC"/>
    <property type="match status" value="1"/>
</dbReference>
<evidence type="ECO:0000256" key="4">
    <source>
        <dbReference type="ARBA" id="ARBA00022547"/>
    </source>
</evidence>
<evidence type="ECO:0000256" key="11">
    <source>
        <dbReference type="HAMAP-Rule" id="MF_01393"/>
    </source>
</evidence>
<evidence type="ECO:0000256" key="7">
    <source>
        <dbReference type="ARBA" id="ARBA00022989"/>
    </source>
</evidence>
<keyword evidence="9 11" id="KW-0472">Membrane</keyword>
<evidence type="ECO:0000256" key="12">
    <source>
        <dbReference type="RuleBase" id="RU000483"/>
    </source>
</evidence>